<accession>A0A934VIX3</accession>
<dbReference type="InterPro" id="IPR041657">
    <property type="entry name" value="HTH_17"/>
</dbReference>
<dbReference type="AlphaFoldDB" id="A0A934VIX3"/>
<dbReference type="EMBL" id="JAENIO010000060">
    <property type="protein sequence ID" value="MBK1835533.1"/>
    <property type="molecule type" value="Genomic_DNA"/>
</dbReference>
<keyword evidence="3" id="KW-1185">Reference proteome</keyword>
<evidence type="ECO:0000313" key="3">
    <source>
        <dbReference type="Proteomes" id="UP000604083"/>
    </source>
</evidence>
<name>A0A934VIX3_9BACT</name>
<evidence type="ECO:0000259" key="1">
    <source>
        <dbReference type="Pfam" id="PF12728"/>
    </source>
</evidence>
<reference evidence="2" key="1">
    <citation type="submission" date="2021-01" db="EMBL/GenBank/DDBJ databases">
        <title>Modified the classification status of verrucomicrobia.</title>
        <authorList>
            <person name="Feng X."/>
        </authorList>
    </citation>
    <scope>NUCLEOTIDE SEQUENCE</scope>
    <source>
        <strain evidence="2">KCTC 12986</strain>
    </source>
</reference>
<evidence type="ECO:0000313" key="2">
    <source>
        <dbReference type="EMBL" id="MBK1835533.1"/>
    </source>
</evidence>
<dbReference type="Pfam" id="PF12728">
    <property type="entry name" value="HTH_17"/>
    <property type="match status" value="1"/>
</dbReference>
<protein>
    <submittedName>
        <fullName evidence="2">Helix-turn-helix domain-containing protein</fullName>
    </submittedName>
</protein>
<dbReference type="Proteomes" id="UP000604083">
    <property type="component" value="Unassembled WGS sequence"/>
</dbReference>
<feature type="domain" description="Helix-turn-helix" evidence="1">
    <location>
        <begin position="19"/>
        <end position="73"/>
    </location>
</feature>
<sequence>MSTTEPKQATTVNSDPVYIRIPEAVRLFGIGRTTLYALIGNRKIKTVLLKQKGHKTGRRLVCFESLKAYLDGQAEGGDA</sequence>
<proteinExistence type="predicted"/>
<organism evidence="2 3">
    <name type="scientific">Roseibacillus ishigakijimensis</name>
    <dbReference type="NCBI Taxonomy" id="454146"/>
    <lineage>
        <taxon>Bacteria</taxon>
        <taxon>Pseudomonadati</taxon>
        <taxon>Verrucomicrobiota</taxon>
        <taxon>Verrucomicrobiia</taxon>
        <taxon>Verrucomicrobiales</taxon>
        <taxon>Verrucomicrobiaceae</taxon>
        <taxon>Roseibacillus</taxon>
    </lineage>
</organism>
<comment type="caution">
    <text evidence="2">The sequence shown here is derived from an EMBL/GenBank/DDBJ whole genome shotgun (WGS) entry which is preliminary data.</text>
</comment>
<dbReference type="RefSeq" id="WP_200392970.1">
    <property type="nucleotide sequence ID" value="NZ_JAENIO010000060.1"/>
</dbReference>
<gene>
    <name evidence="2" type="ORF">JIN78_15800</name>
</gene>